<evidence type="ECO:0000313" key="3">
    <source>
        <dbReference type="Proteomes" id="UP000077266"/>
    </source>
</evidence>
<dbReference type="AlphaFoldDB" id="A0A165KSQ5"/>
<dbReference type="PANTHER" id="PTHR21310">
    <property type="entry name" value="AMINOGLYCOSIDE PHOSPHOTRANSFERASE-RELATED-RELATED"/>
    <property type="match status" value="1"/>
</dbReference>
<dbReference type="EMBL" id="KV425938">
    <property type="protein sequence ID" value="KZV96816.1"/>
    <property type="molecule type" value="Genomic_DNA"/>
</dbReference>
<dbReference type="Gene3D" id="1.10.510.10">
    <property type="entry name" value="Transferase(Phosphotransferase) domain 1"/>
    <property type="match status" value="1"/>
</dbReference>
<dbReference type="GO" id="GO:0016301">
    <property type="term" value="F:kinase activity"/>
    <property type="evidence" value="ECO:0007669"/>
    <property type="project" value="UniProtKB-KW"/>
</dbReference>
<dbReference type="InterPro" id="IPR011009">
    <property type="entry name" value="Kinase-like_dom_sf"/>
</dbReference>
<keyword evidence="2" id="KW-0808">Transferase</keyword>
<name>A0A165KSQ5_EXIGL</name>
<evidence type="ECO:0000313" key="2">
    <source>
        <dbReference type="EMBL" id="KZV96816.1"/>
    </source>
</evidence>
<dbReference type="InterPro" id="IPR051678">
    <property type="entry name" value="AGP_Transferase"/>
</dbReference>
<protein>
    <submittedName>
        <fullName evidence="2">Kinase-like protein</fullName>
    </submittedName>
</protein>
<accession>A0A165KSQ5</accession>
<dbReference type="InParanoid" id="A0A165KSQ5"/>
<organism evidence="2 3">
    <name type="scientific">Exidia glandulosa HHB12029</name>
    <dbReference type="NCBI Taxonomy" id="1314781"/>
    <lineage>
        <taxon>Eukaryota</taxon>
        <taxon>Fungi</taxon>
        <taxon>Dikarya</taxon>
        <taxon>Basidiomycota</taxon>
        <taxon>Agaricomycotina</taxon>
        <taxon>Agaricomycetes</taxon>
        <taxon>Auriculariales</taxon>
        <taxon>Exidiaceae</taxon>
        <taxon>Exidia</taxon>
    </lineage>
</organism>
<dbReference type="OrthoDB" id="4062651at2759"/>
<dbReference type="SUPFAM" id="SSF56112">
    <property type="entry name" value="Protein kinase-like (PK-like)"/>
    <property type="match status" value="1"/>
</dbReference>
<keyword evidence="3" id="KW-1185">Reference proteome</keyword>
<dbReference type="Proteomes" id="UP000077266">
    <property type="component" value="Unassembled WGS sequence"/>
</dbReference>
<proteinExistence type="predicted"/>
<evidence type="ECO:0000259" key="1">
    <source>
        <dbReference type="Pfam" id="PF01636"/>
    </source>
</evidence>
<dbReference type="CDD" id="cd05120">
    <property type="entry name" value="APH_ChoK_like"/>
    <property type="match status" value="1"/>
</dbReference>
<keyword evidence="2" id="KW-0418">Kinase</keyword>
<reference evidence="2 3" key="1">
    <citation type="journal article" date="2016" name="Mol. Biol. Evol.">
        <title>Comparative Genomics of Early-Diverging Mushroom-Forming Fungi Provides Insights into the Origins of Lignocellulose Decay Capabilities.</title>
        <authorList>
            <person name="Nagy L.G."/>
            <person name="Riley R."/>
            <person name="Tritt A."/>
            <person name="Adam C."/>
            <person name="Daum C."/>
            <person name="Floudas D."/>
            <person name="Sun H."/>
            <person name="Yadav J.S."/>
            <person name="Pangilinan J."/>
            <person name="Larsson K.H."/>
            <person name="Matsuura K."/>
            <person name="Barry K."/>
            <person name="Labutti K."/>
            <person name="Kuo R."/>
            <person name="Ohm R.A."/>
            <person name="Bhattacharya S.S."/>
            <person name="Shirouzu T."/>
            <person name="Yoshinaga Y."/>
            <person name="Martin F.M."/>
            <person name="Grigoriev I.V."/>
            <person name="Hibbett D.S."/>
        </authorList>
    </citation>
    <scope>NUCLEOTIDE SEQUENCE [LARGE SCALE GENOMIC DNA]</scope>
    <source>
        <strain evidence="2 3">HHB12029</strain>
    </source>
</reference>
<dbReference type="Pfam" id="PF01636">
    <property type="entry name" value="APH"/>
    <property type="match status" value="1"/>
</dbReference>
<dbReference type="InterPro" id="IPR002575">
    <property type="entry name" value="Aminoglycoside_PTrfase"/>
</dbReference>
<gene>
    <name evidence="2" type="ORF">EXIGLDRAFT_747472</name>
</gene>
<dbReference type="Gene3D" id="3.40.50.170">
    <property type="entry name" value="Formyl transferase, N-terminal domain"/>
    <property type="match status" value="1"/>
</dbReference>
<dbReference type="PANTHER" id="PTHR21310:SF15">
    <property type="entry name" value="AMINOGLYCOSIDE PHOSPHOTRANSFERASE DOMAIN-CONTAINING PROTEIN"/>
    <property type="match status" value="1"/>
</dbReference>
<feature type="domain" description="Aminoglycoside phosphotransferase" evidence="1">
    <location>
        <begin position="133"/>
        <end position="186"/>
    </location>
</feature>
<sequence length="473" mass="53849">MPPRPLQDGRFCRSMPPWSLLDITPGFFRRSDDLPRLFVNEAFLRRFKTVEIWVELPLSTLILLNGKWVLKLIPPQWDVDTIVEHMRRARRVLPVPYVHEFGRVDNCCFIVMEYVRGFTFSVVTREHGHYAAARLKPQIAEILARLDSVGLAHNDLHPRNIIVDRHYNVVGLLDWDYAAPTECSYDEYLRRLNPRFDFDRDRNWDPEFEFPVYTEHDECWDHLFMRNMLDRGDAAASTIERFDSILIGAAKVPPASKHWGIRAEPKAVHPRSRTRHLSSYNSGKRVAMLISGSHNDWQAVLAAVSSIADICLIVVDEASQAVRMRSRSSGAPIRFLDPSVRVVPRRLPGEEPPSSSASDSDLAHAIAEARAHAVILCDWRHELGTAFWSMADVPPILGNPAKPMTVTSLLSAHDARGLLSSMQFLSLTRTGSSQELSSRTISASELNSPRWLETSRRNFYDAVARRLVQIMPD</sequence>